<dbReference type="GO" id="GO:0000287">
    <property type="term" value="F:magnesium ion binding"/>
    <property type="evidence" value="ECO:0007669"/>
    <property type="project" value="InterPro"/>
</dbReference>
<protein>
    <submittedName>
        <fullName evidence="3">4'-phosphopantetheinyl transferase</fullName>
    </submittedName>
</protein>
<keyword evidence="1 3" id="KW-0808">Transferase</keyword>
<accession>Q8KNZ9</accession>
<name>Q8KNZ9_9BACT</name>
<dbReference type="Pfam" id="PF01648">
    <property type="entry name" value="ACPS"/>
    <property type="match status" value="1"/>
</dbReference>
<dbReference type="EMBL" id="JF429413">
    <property type="protein sequence ID" value="AAM97304.2"/>
    <property type="molecule type" value="Genomic_DNA"/>
</dbReference>
<organism evidence="3">
    <name type="scientific">uncultured bacterium CSLC2</name>
    <dbReference type="NCBI Taxonomy" id="1091571"/>
    <lineage>
        <taxon>Bacteria</taxon>
        <taxon>environmental samples</taxon>
    </lineage>
</organism>
<proteinExistence type="predicted"/>
<dbReference type="InterPro" id="IPR037143">
    <property type="entry name" value="4-PPantetheinyl_Trfase_dom_sf"/>
</dbReference>
<reference evidence="3" key="2">
    <citation type="journal article" date="2011" name="J. Bacteriol.">
        <title>Long-chain N-acyl amino acid synthases are linked to the putative PEP-CTERM/exosortase protein-sorting system in Gram-negative bacteria.</title>
        <authorList>
            <person name="Craig J.W."/>
            <person name="Cherry M.A."/>
            <person name="Brady S.F."/>
        </authorList>
    </citation>
    <scope>NUCLEOTIDE SEQUENCE</scope>
</reference>
<evidence type="ECO:0000313" key="3">
    <source>
        <dbReference type="EMBL" id="AAM97304.2"/>
    </source>
</evidence>
<dbReference type="GO" id="GO:0008897">
    <property type="term" value="F:holo-[acyl-carrier-protein] synthase activity"/>
    <property type="evidence" value="ECO:0007669"/>
    <property type="project" value="InterPro"/>
</dbReference>
<feature type="domain" description="4'-phosphopantetheinyl transferase" evidence="2">
    <location>
        <begin position="24"/>
        <end position="126"/>
    </location>
</feature>
<evidence type="ECO:0000259" key="2">
    <source>
        <dbReference type="Pfam" id="PF01648"/>
    </source>
</evidence>
<dbReference type="Gene3D" id="3.90.470.20">
    <property type="entry name" value="4'-phosphopantetheinyl transferase domain"/>
    <property type="match status" value="2"/>
</dbReference>
<sequence length="136" mass="15419">MAVSVSHAYPHVIAASTNTKHVELGVDVERIRTFAPEIWKSFLTPREKELIAASPVVERAYLRTLAWSGKESVLKAIGVGLRMHPKSIDVSELLRSRYPKSIEIRGIRRCVEMRHWRIAPEFVATVVALQTPTEIY</sequence>
<dbReference type="SUPFAM" id="SSF56214">
    <property type="entry name" value="4'-phosphopantetheinyl transferase"/>
    <property type="match status" value="1"/>
</dbReference>
<evidence type="ECO:0000256" key="1">
    <source>
        <dbReference type="ARBA" id="ARBA00022679"/>
    </source>
</evidence>
<reference evidence="3" key="1">
    <citation type="journal article" date="2002" name="J. Am. Chem. Soc.">
        <title>New natural product families from an environmental DNA (eDNA) gene cluster.</title>
        <authorList>
            <person name="Brady S.F."/>
            <person name="Chao C.J."/>
            <person name="Clardy J."/>
        </authorList>
    </citation>
    <scope>NUCLEOTIDE SEQUENCE</scope>
</reference>
<dbReference type="InterPro" id="IPR008278">
    <property type="entry name" value="4-PPantetheinyl_Trfase_dom"/>
</dbReference>
<dbReference type="AlphaFoldDB" id="Q8KNZ9"/>